<dbReference type="Pfam" id="PF00561">
    <property type="entry name" value="Abhydrolase_1"/>
    <property type="match status" value="1"/>
</dbReference>
<sequence length="347" mass="37758">MHRRALLATPMIAPLLASAAAQAQTAAIVTEEYMVPAGDAGIEIFLRNKRPETMTTYAPGRTLLIVHGATYPAHTAFDIPLGGLSWMDYIAGRGFDVWCMDIRGYGRSTRPPEMSQPPEANAPIVRGDVAVSDIGTAAAFIRSHRSVPRIIHMGWSWGSTLMGRFAADNSGLVERLVLFAPPWLREGASPAAAGAGDSLGAYRQVTQAQARQRWLNGVPEDKRAGLIPPGWFEHWAGVTWATDPEGMRRNPQVLRAPNGVLLDSREYNQAGRPYWDPAKVTAPTLLVVGEWDRDTPPAMATAIFPLLVNSPGKRLVMLGEGTHTMLMERNRGALFQTVQGFLEEAAA</sequence>
<evidence type="ECO:0000256" key="1">
    <source>
        <dbReference type="SAM" id="SignalP"/>
    </source>
</evidence>
<keyword evidence="4" id="KW-1185">Reference proteome</keyword>
<dbReference type="GO" id="GO:0016787">
    <property type="term" value="F:hydrolase activity"/>
    <property type="evidence" value="ECO:0007669"/>
    <property type="project" value="UniProtKB-KW"/>
</dbReference>
<proteinExistence type="predicted"/>
<keyword evidence="1" id="KW-0732">Signal</keyword>
<evidence type="ECO:0000313" key="3">
    <source>
        <dbReference type="EMBL" id="MBR0650287.1"/>
    </source>
</evidence>
<comment type="caution">
    <text evidence="3">The sequence shown here is derived from an EMBL/GenBank/DDBJ whole genome shotgun (WGS) entry which is preliminary data.</text>
</comment>
<dbReference type="InterPro" id="IPR000073">
    <property type="entry name" value="AB_hydrolase_1"/>
</dbReference>
<dbReference type="PANTHER" id="PTHR43798:SF33">
    <property type="entry name" value="HYDROLASE, PUTATIVE (AFU_ORTHOLOGUE AFUA_2G14860)-RELATED"/>
    <property type="match status" value="1"/>
</dbReference>
<dbReference type="PANTHER" id="PTHR43798">
    <property type="entry name" value="MONOACYLGLYCEROL LIPASE"/>
    <property type="match status" value="1"/>
</dbReference>
<accession>A0ABS5EGZ0</accession>
<dbReference type="InterPro" id="IPR050266">
    <property type="entry name" value="AB_hydrolase_sf"/>
</dbReference>
<keyword evidence="3" id="KW-0378">Hydrolase</keyword>
<evidence type="ECO:0000313" key="4">
    <source>
        <dbReference type="Proteomes" id="UP000698752"/>
    </source>
</evidence>
<evidence type="ECO:0000259" key="2">
    <source>
        <dbReference type="Pfam" id="PF00561"/>
    </source>
</evidence>
<dbReference type="RefSeq" id="WP_211868876.1">
    <property type="nucleotide sequence ID" value="NZ_JAAEDI010000011.1"/>
</dbReference>
<protein>
    <submittedName>
        <fullName evidence="3">Alpha/beta hydrolase</fullName>
    </submittedName>
</protein>
<organism evidence="3 4">
    <name type="scientific">Neoroseomonas terrae</name>
    <dbReference type="NCBI Taxonomy" id="424799"/>
    <lineage>
        <taxon>Bacteria</taxon>
        <taxon>Pseudomonadati</taxon>
        <taxon>Pseudomonadota</taxon>
        <taxon>Alphaproteobacteria</taxon>
        <taxon>Acetobacterales</taxon>
        <taxon>Acetobacteraceae</taxon>
        <taxon>Neoroseomonas</taxon>
    </lineage>
</organism>
<dbReference type="Proteomes" id="UP000698752">
    <property type="component" value="Unassembled WGS sequence"/>
</dbReference>
<feature type="signal peptide" evidence="1">
    <location>
        <begin position="1"/>
        <end position="23"/>
    </location>
</feature>
<name>A0ABS5EGZ0_9PROT</name>
<feature type="domain" description="AB hydrolase-1" evidence="2">
    <location>
        <begin position="62"/>
        <end position="186"/>
    </location>
</feature>
<reference evidence="4" key="1">
    <citation type="journal article" date="2021" name="Syst. Appl. Microbiol.">
        <title>Roseomonas hellenica sp. nov., isolated from roots of wild-growing Alkanna tinctoria.</title>
        <authorList>
            <person name="Rat A."/>
            <person name="Naranjo H.D."/>
            <person name="Lebbe L."/>
            <person name="Cnockaert M."/>
            <person name="Krigas N."/>
            <person name="Grigoriadou K."/>
            <person name="Maloupa E."/>
            <person name="Willems A."/>
        </authorList>
    </citation>
    <scope>NUCLEOTIDE SEQUENCE [LARGE SCALE GENOMIC DNA]</scope>
    <source>
        <strain evidence="4">LMG 31159</strain>
    </source>
</reference>
<dbReference type="SUPFAM" id="SSF53474">
    <property type="entry name" value="alpha/beta-Hydrolases"/>
    <property type="match status" value="1"/>
</dbReference>
<gene>
    <name evidence="3" type="ORF">GXW78_11490</name>
</gene>
<dbReference type="EMBL" id="JAAEDI010000011">
    <property type="protein sequence ID" value="MBR0650287.1"/>
    <property type="molecule type" value="Genomic_DNA"/>
</dbReference>
<feature type="chain" id="PRO_5045481842" evidence="1">
    <location>
        <begin position="24"/>
        <end position="347"/>
    </location>
</feature>
<dbReference type="Gene3D" id="3.40.50.1820">
    <property type="entry name" value="alpha/beta hydrolase"/>
    <property type="match status" value="1"/>
</dbReference>
<dbReference type="InterPro" id="IPR029058">
    <property type="entry name" value="AB_hydrolase_fold"/>
</dbReference>